<evidence type="ECO:0000313" key="3">
    <source>
        <dbReference type="Proteomes" id="UP000178107"/>
    </source>
</evidence>
<gene>
    <name evidence="2" type="ORF">A2838_02280</name>
</gene>
<feature type="transmembrane region" description="Helical" evidence="1">
    <location>
        <begin position="7"/>
        <end position="30"/>
    </location>
</feature>
<keyword evidence="1" id="KW-0812">Transmembrane</keyword>
<keyword evidence="1" id="KW-0472">Membrane</keyword>
<evidence type="ECO:0000313" key="2">
    <source>
        <dbReference type="EMBL" id="OHA90398.1"/>
    </source>
</evidence>
<protein>
    <submittedName>
        <fullName evidence="2">Uncharacterized protein</fullName>
    </submittedName>
</protein>
<keyword evidence="1" id="KW-1133">Transmembrane helix</keyword>
<evidence type="ECO:0000256" key="1">
    <source>
        <dbReference type="SAM" id="Phobius"/>
    </source>
</evidence>
<organism evidence="2 3">
    <name type="scientific">Candidatus Zambryskibacteria bacterium RIFCSPHIGHO2_01_FULL_46_25</name>
    <dbReference type="NCBI Taxonomy" id="1802738"/>
    <lineage>
        <taxon>Bacteria</taxon>
        <taxon>Candidatus Zambryskiibacteriota</taxon>
    </lineage>
</organism>
<dbReference type="AlphaFoldDB" id="A0A1G2T071"/>
<name>A0A1G2T071_9BACT</name>
<dbReference type="EMBL" id="MHVH01000005">
    <property type="protein sequence ID" value="OHA90398.1"/>
    <property type="molecule type" value="Genomic_DNA"/>
</dbReference>
<reference evidence="2 3" key="1">
    <citation type="journal article" date="2016" name="Nat. Commun.">
        <title>Thousands of microbial genomes shed light on interconnected biogeochemical processes in an aquifer system.</title>
        <authorList>
            <person name="Anantharaman K."/>
            <person name="Brown C.T."/>
            <person name="Hug L.A."/>
            <person name="Sharon I."/>
            <person name="Castelle C.J."/>
            <person name="Probst A.J."/>
            <person name="Thomas B.C."/>
            <person name="Singh A."/>
            <person name="Wilkins M.J."/>
            <person name="Karaoz U."/>
            <person name="Brodie E.L."/>
            <person name="Williams K.H."/>
            <person name="Hubbard S.S."/>
            <person name="Banfield J.F."/>
        </authorList>
    </citation>
    <scope>NUCLEOTIDE SEQUENCE [LARGE SCALE GENOMIC DNA]</scope>
</reference>
<comment type="caution">
    <text evidence="2">The sequence shown here is derived from an EMBL/GenBank/DDBJ whole genome shotgun (WGS) entry which is preliminary data.</text>
</comment>
<accession>A0A1G2T071</accession>
<proteinExistence type="predicted"/>
<dbReference type="Proteomes" id="UP000178107">
    <property type="component" value="Unassembled WGS sequence"/>
</dbReference>
<sequence>MKKQLTSIFALSLFSLTFPLVLICAFFYGAMWGNFTFNYDEERGREAIQNLFLNPCGKIISWGWDKVAA</sequence>